<feature type="transmembrane region" description="Helical" evidence="1">
    <location>
        <begin position="459"/>
        <end position="476"/>
    </location>
</feature>
<evidence type="ECO:0008006" key="4">
    <source>
        <dbReference type="Google" id="ProtNLM"/>
    </source>
</evidence>
<keyword evidence="1" id="KW-0472">Membrane</keyword>
<feature type="transmembrane region" description="Helical" evidence="1">
    <location>
        <begin position="289"/>
        <end position="306"/>
    </location>
</feature>
<evidence type="ECO:0000313" key="2">
    <source>
        <dbReference type="EMBL" id="APT55775.1"/>
    </source>
</evidence>
<proteinExistence type="predicted"/>
<feature type="transmembrane region" description="Helical" evidence="1">
    <location>
        <begin position="190"/>
        <end position="212"/>
    </location>
</feature>
<feature type="transmembrane region" description="Helical" evidence="1">
    <location>
        <begin position="53"/>
        <end position="71"/>
    </location>
</feature>
<protein>
    <recommendedName>
        <fullName evidence="4">Lipid A core - O-antigen ligase and related enzymes</fullName>
    </recommendedName>
</protein>
<dbReference type="EMBL" id="CP015583">
    <property type="protein sequence ID" value="APT55775.1"/>
    <property type="molecule type" value="Genomic_DNA"/>
</dbReference>
<keyword evidence="1" id="KW-1133">Transmembrane helix</keyword>
<dbReference type="PANTHER" id="PTHR37422">
    <property type="entry name" value="TEICHURONIC ACID BIOSYNTHESIS PROTEIN TUAE"/>
    <property type="match status" value="1"/>
</dbReference>
<keyword evidence="1" id="KW-0812">Transmembrane</keyword>
<sequence>MSITFTAARSRYSRPTLEDRLADPGLLSLGAFLSVSAALLIPIVLYLGGAAPLARILYPALALFLGGFLFLNRSPWYVGYTILLFCFASLVRRLADYQGGFQVSSLILTAPYLICMFGAFSALRYLAPGRNPYTGPFLAILCSIAYGALLAVLQDRFMLGMTDLLKWASGPLIALHILSQWQRGAAMRQVITSTLLVAAPVMGIYGLMQFIYPTPWDAEWVNNVRLLGFDSVGVPGAFSLRVFSTMNAPGSMAAYLMVALLIAMSRRFSISVPVMITCALGLALAQYRTLWGATSLGLALLLLWGTPQEKMRISLGAIVLVFSAGFLALIPEMQFALEQRLNSLSNLNSDASGAERMTQYIRFFVDNDNLLLGDGFGLNYYASVSGSANAVVDSGILDSVRALGIFGGAFYFGSLFMLVLSTFQSDPTPGSKLYLYRVLVIIAFIQIPLGAVHIAEVGVLNWIMLATALTFTASRIRMAS</sequence>
<dbReference type="PANTHER" id="PTHR37422:SF13">
    <property type="entry name" value="LIPOPOLYSACCHARIDE BIOSYNTHESIS PROTEIN PA4999-RELATED"/>
    <property type="match status" value="1"/>
</dbReference>
<feature type="transmembrane region" description="Helical" evidence="1">
    <location>
        <begin position="313"/>
        <end position="330"/>
    </location>
</feature>
<gene>
    <name evidence="2" type="ORF">RGI145_00175</name>
</gene>
<evidence type="ECO:0000256" key="1">
    <source>
        <dbReference type="SAM" id="Phobius"/>
    </source>
</evidence>
<dbReference type="AlphaFoldDB" id="A0A1L7AAF3"/>
<dbReference type="STRING" id="257708.RGI145_00175"/>
<dbReference type="eggNOG" id="ENOG502Z8P8">
    <property type="taxonomic scope" value="Bacteria"/>
</dbReference>
<feature type="transmembrane region" description="Helical" evidence="1">
    <location>
        <begin position="402"/>
        <end position="422"/>
    </location>
</feature>
<feature type="transmembrane region" description="Helical" evidence="1">
    <location>
        <begin position="255"/>
        <end position="283"/>
    </location>
</feature>
<accession>A0A1L7AAF3</accession>
<name>A0A1L7AAF3_9PROT</name>
<dbReference type="Proteomes" id="UP000185494">
    <property type="component" value="Chromosome 1"/>
</dbReference>
<feature type="transmembrane region" description="Helical" evidence="1">
    <location>
        <begin position="26"/>
        <end position="46"/>
    </location>
</feature>
<feature type="transmembrane region" description="Helical" evidence="1">
    <location>
        <begin position="77"/>
        <end position="95"/>
    </location>
</feature>
<reference evidence="2 3" key="1">
    <citation type="submission" date="2016-05" db="EMBL/GenBank/DDBJ databases">
        <title>Complete Genome and Methylome Analysis of Psychrotrophic Bacterial Isolates from Antarctic Lake Untersee.</title>
        <authorList>
            <person name="Fomenkov A."/>
            <person name="Akimov V.N."/>
            <person name="Vasilyeva L.V."/>
            <person name="Andersen D."/>
            <person name="Vincze T."/>
            <person name="Roberts R.J."/>
        </authorList>
    </citation>
    <scope>NUCLEOTIDE SEQUENCE [LARGE SCALE GENOMIC DNA]</scope>
    <source>
        <strain evidence="2 3">U14-5</strain>
    </source>
</reference>
<feature type="transmembrane region" description="Helical" evidence="1">
    <location>
        <begin position="434"/>
        <end position="453"/>
    </location>
</feature>
<evidence type="ECO:0000313" key="3">
    <source>
        <dbReference type="Proteomes" id="UP000185494"/>
    </source>
</evidence>
<dbReference type="InterPro" id="IPR051533">
    <property type="entry name" value="WaaL-like"/>
</dbReference>
<dbReference type="KEGG" id="rgi:RGI145_00175"/>
<feature type="transmembrane region" description="Helical" evidence="1">
    <location>
        <begin position="107"/>
        <end position="127"/>
    </location>
</feature>
<feature type="transmembrane region" description="Helical" evidence="1">
    <location>
        <begin position="133"/>
        <end position="153"/>
    </location>
</feature>
<organism evidence="2 3">
    <name type="scientific">Roseomonas gilardii</name>
    <dbReference type="NCBI Taxonomy" id="257708"/>
    <lineage>
        <taxon>Bacteria</taxon>
        <taxon>Pseudomonadati</taxon>
        <taxon>Pseudomonadota</taxon>
        <taxon>Alphaproteobacteria</taxon>
        <taxon>Acetobacterales</taxon>
        <taxon>Roseomonadaceae</taxon>
        <taxon>Roseomonas</taxon>
    </lineage>
</organism>
<dbReference type="RefSeq" id="WP_075796746.1">
    <property type="nucleotide sequence ID" value="NZ_CP015583.1"/>
</dbReference>